<evidence type="ECO:0000313" key="4">
    <source>
        <dbReference type="Proteomes" id="UP001188597"/>
    </source>
</evidence>
<evidence type="ECO:0000259" key="2">
    <source>
        <dbReference type="Pfam" id="PF07727"/>
    </source>
</evidence>
<dbReference type="SUPFAM" id="SSF56672">
    <property type="entry name" value="DNA/RNA polymerases"/>
    <property type="match status" value="1"/>
</dbReference>
<dbReference type="InterPro" id="IPR043502">
    <property type="entry name" value="DNA/RNA_pol_sf"/>
</dbReference>
<feature type="region of interest" description="Disordered" evidence="1">
    <location>
        <begin position="99"/>
        <end position="145"/>
    </location>
</feature>
<evidence type="ECO:0000256" key="1">
    <source>
        <dbReference type="SAM" id="MobiDB-lite"/>
    </source>
</evidence>
<dbReference type="PANTHER" id="PTHR11439">
    <property type="entry name" value="GAG-POL-RELATED RETROTRANSPOSON"/>
    <property type="match status" value="1"/>
</dbReference>
<dbReference type="PANTHER" id="PTHR11439:SF467">
    <property type="entry name" value="INTEGRASE CATALYTIC DOMAIN-CONTAINING PROTEIN"/>
    <property type="match status" value="1"/>
</dbReference>
<comment type="caution">
    <text evidence="3">The sequence shown here is derived from an EMBL/GenBank/DDBJ whole genome shotgun (WGS) entry which is preliminary data.</text>
</comment>
<protein>
    <recommendedName>
        <fullName evidence="2">Reverse transcriptase Ty1/copia-type domain-containing protein</fullName>
    </recommendedName>
</protein>
<feature type="domain" description="Reverse transcriptase Ty1/copia-type" evidence="2">
    <location>
        <begin position="190"/>
        <end position="275"/>
    </location>
</feature>
<reference evidence="3" key="1">
    <citation type="submission" date="2022-12" db="EMBL/GenBank/DDBJ databases">
        <title>Draft genome assemblies for two species of Escallonia (Escalloniales).</title>
        <authorList>
            <person name="Chanderbali A."/>
            <person name="Dervinis C."/>
            <person name="Anghel I."/>
            <person name="Soltis D."/>
            <person name="Soltis P."/>
            <person name="Zapata F."/>
        </authorList>
    </citation>
    <scope>NUCLEOTIDE SEQUENCE</scope>
    <source>
        <strain evidence="3">UCBG64.0493</strain>
        <tissue evidence="3">Leaf</tissue>
    </source>
</reference>
<keyword evidence="4" id="KW-1185">Reference proteome</keyword>
<evidence type="ECO:0000313" key="3">
    <source>
        <dbReference type="EMBL" id="KAK3005002.1"/>
    </source>
</evidence>
<feature type="compositionally biased region" description="Basic residues" evidence="1">
    <location>
        <begin position="131"/>
        <end position="145"/>
    </location>
</feature>
<sequence length="391" mass="44364">MQALEKLYEKPSASNKIFLMKRLFNMRMSENGSIVNHLNDFNGVTTQLKTVGINFDDEIRALLFLCSLPDSWNNLVTTVSNPTVSGTLTLNDVASSVMNDEMRRKMTSDDISSSTALSMESRDRQNNRGRSPTRRRSKSRGKSKSKGRAIVCWNCNKEDDASRNTWVYAISQKSDVYHTIKKWKTPSSKDFIILTLYVDDILVASSSMGRINELKKELASTFSMKNLGDTKQLLGMRTTRDKKQRKLLLSQEEYIENVLRRFNLHNSKPVTTPLAAHSKLSKELSPKTREDEEYMAQKSVALSKMEAEYVAVTEACKDVIWLQGLLIELGYGQVDCKLRIDSQSAIHLANNLAFHSRTKHIQLRPKTKAYHTDAITFNKACPCALFFPAIT</sequence>
<proteinExistence type="predicted"/>
<dbReference type="EMBL" id="JAVXUP010002181">
    <property type="protein sequence ID" value="KAK3005002.1"/>
    <property type="molecule type" value="Genomic_DNA"/>
</dbReference>
<dbReference type="InterPro" id="IPR013103">
    <property type="entry name" value="RVT_2"/>
</dbReference>
<dbReference type="Pfam" id="PF07727">
    <property type="entry name" value="RVT_2"/>
    <property type="match status" value="1"/>
</dbReference>
<organism evidence="3 4">
    <name type="scientific">Escallonia herrerae</name>
    <dbReference type="NCBI Taxonomy" id="1293975"/>
    <lineage>
        <taxon>Eukaryota</taxon>
        <taxon>Viridiplantae</taxon>
        <taxon>Streptophyta</taxon>
        <taxon>Embryophyta</taxon>
        <taxon>Tracheophyta</taxon>
        <taxon>Spermatophyta</taxon>
        <taxon>Magnoliopsida</taxon>
        <taxon>eudicotyledons</taxon>
        <taxon>Gunneridae</taxon>
        <taxon>Pentapetalae</taxon>
        <taxon>asterids</taxon>
        <taxon>campanulids</taxon>
        <taxon>Escalloniales</taxon>
        <taxon>Escalloniaceae</taxon>
        <taxon>Escallonia</taxon>
    </lineage>
</organism>
<dbReference type="Proteomes" id="UP001188597">
    <property type="component" value="Unassembled WGS sequence"/>
</dbReference>
<dbReference type="Pfam" id="PF14223">
    <property type="entry name" value="Retrotran_gag_2"/>
    <property type="match status" value="1"/>
</dbReference>
<accession>A0AA88VAK2</accession>
<dbReference type="CDD" id="cd09272">
    <property type="entry name" value="RNase_HI_RT_Ty1"/>
    <property type="match status" value="1"/>
</dbReference>
<gene>
    <name evidence="3" type="ORF">RJ639_017871</name>
</gene>
<feature type="compositionally biased region" description="Polar residues" evidence="1">
    <location>
        <begin position="109"/>
        <end position="118"/>
    </location>
</feature>
<dbReference type="AlphaFoldDB" id="A0AA88VAK2"/>
<name>A0AA88VAK2_9ASTE</name>